<accession>A0A9Q9MH73</accession>
<dbReference type="InterPro" id="IPR058711">
    <property type="entry name" value="SCO6045-like_C"/>
</dbReference>
<dbReference type="EMBL" id="CP073767">
    <property type="protein sequence ID" value="UWZ56424.1"/>
    <property type="molecule type" value="Genomic_DNA"/>
</dbReference>
<feature type="domain" description="SCO6045-like C-terminal" evidence="1">
    <location>
        <begin position="4"/>
        <end position="87"/>
    </location>
</feature>
<dbReference type="AlphaFoldDB" id="A0A9Q9MH73"/>
<keyword evidence="3" id="KW-1185">Reference proteome</keyword>
<dbReference type="RefSeq" id="WP_052387671.1">
    <property type="nucleotide sequence ID" value="NZ_CP073767.1"/>
</dbReference>
<dbReference type="Pfam" id="PF26136">
    <property type="entry name" value="SCO6045_C"/>
    <property type="match status" value="1"/>
</dbReference>
<evidence type="ECO:0000313" key="2">
    <source>
        <dbReference type="EMBL" id="UWZ56424.1"/>
    </source>
</evidence>
<sequence>MTLADEQRALIDALVGGGAIPEGFAAAGVRATRIALRRKRAGEVARAWPFLAAAYGDRWTATFAAWADGRPPQGSLRDGWDFARSVRDTLPPLARDELAEREAAFAYDGAAAPVPRGRVAAWLRRRAGGRH</sequence>
<proteinExistence type="predicted"/>
<dbReference type="OrthoDB" id="4467560at2"/>
<organism evidence="2 3">
    <name type="scientific">Dactylosporangium aurantiacum</name>
    <dbReference type="NCBI Taxonomy" id="35754"/>
    <lineage>
        <taxon>Bacteria</taxon>
        <taxon>Bacillati</taxon>
        <taxon>Actinomycetota</taxon>
        <taxon>Actinomycetes</taxon>
        <taxon>Micromonosporales</taxon>
        <taxon>Micromonosporaceae</taxon>
        <taxon>Dactylosporangium</taxon>
    </lineage>
</organism>
<evidence type="ECO:0000259" key="1">
    <source>
        <dbReference type="Pfam" id="PF26136"/>
    </source>
</evidence>
<protein>
    <recommendedName>
        <fullName evidence="1">SCO6045-like C-terminal domain-containing protein</fullName>
    </recommendedName>
</protein>
<gene>
    <name evidence="2" type="ORF">Daura_09735</name>
</gene>
<dbReference type="Proteomes" id="UP001058003">
    <property type="component" value="Chromosome"/>
</dbReference>
<reference evidence="2" key="1">
    <citation type="submission" date="2021-04" db="EMBL/GenBank/DDBJ databases">
        <title>Dactylosporangium aurantiacum NRRL B-8018 full assembly.</title>
        <authorList>
            <person name="Hartkoorn R.C."/>
            <person name="Beaudoing E."/>
            <person name="Hot D."/>
        </authorList>
    </citation>
    <scope>NUCLEOTIDE SEQUENCE</scope>
    <source>
        <strain evidence="2">NRRL B-8018</strain>
    </source>
</reference>
<dbReference type="KEGG" id="daur:Daura_09735"/>
<evidence type="ECO:0000313" key="3">
    <source>
        <dbReference type="Proteomes" id="UP001058003"/>
    </source>
</evidence>
<name>A0A9Q9MH73_9ACTN</name>